<feature type="transmembrane region" description="Helical" evidence="1">
    <location>
        <begin position="33"/>
        <end position="52"/>
    </location>
</feature>
<dbReference type="AlphaFoldDB" id="A0A4R6WIF3"/>
<keyword evidence="1" id="KW-1133">Transmembrane helix</keyword>
<keyword evidence="1" id="KW-0472">Membrane</keyword>
<comment type="caution">
    <text evidence="2">The sequence shown here is derived from an EMBL/GenBank/DDBJ whole genome shotgun (WGS) entry which is preliminary data.</text>
</comment>
<organism evidence="2 3">
    <name type="scientific">Sphingobacterium yanglingense</name>
    <dbReference type="NCBI Taxonomy" id="1437280"/>
    <lineage>
        <taxon>Bacteria</taxon>
        <taxon>Pseudomonadati</taxon>
        <taxon>Bacteroidota</taxon>
        <taxon>Sphingobacteriia</taxon>
        <taxon>Sphingobacteriales</taxon>
        <taxon>Sphingobacteriaceae</taxon>
        <taxon>Sphingobacterium</taxon>
    </lineage>
</organism>
<sequence>MKYVHIILAFLSILASVFLTCLGLFLFTKNLGILTPSIFIITAILIALYVFKTKLLFVKRYENVLTYPIVFGSLFISIITYNIFKYERMDDPDNQMILIAIVSSILIPILYLIFNKRISN</sequence>
<evidence type="ECO:0000256" key="1">
    <source>
        <dbReference type="SAM" id="Phobius"/>
    </source>
</evidence>
<proteinExistence type="predicted"/>
<feature type="transmembrane region" description="Helical" evidence="1">
    <location>
        <begin position="96"/>
        <end position="114"/>
    </location>
</feature>
<dbReference type="EMBL" id="SNYV01000014">
    <property type="protein sequence ID" value="TDQ77356.1"/>
    <property type="molecule type" value="Genomic_DNA"/>
</dbReference>
<evidence type="ECO:0000313" key="3">
    <source>
        <dbReference type="Proteomes" id="UP000295292"/>
    </source>
</evidence>
<reference evidence="2 3" key="1">
    <citation type="submission" date="2019-03" db="EMBL/GenBank/DDBJ databases">
        <title>Genomic Encyclopedia of Archaeal and Bacterial Type Strains, Phase II (KMG-II): from individual species to whole genera.</title>
        <authorList>
            <person name="Goeker M."/>
        </authorList>
    </citation>
    <scope>NUCLEOTIDE SEQUENCE [LARGE SCALE GENOMIC DNA]</scope>
    <source>
        <strain evidence="2 3">DSM 28353</strain>
    </source>
</reference>
<feature type="transmembrane region" description="Helical" evidence="1">
    <location>
        <begin position="7"/>
        <end position="27"/>
    </location>
</feature>
<dbReference type="Proteomes" id="UP000295292">
    <property type="component" value="Unassembled WGS sequence"/>
</dbReference>
<keyword evidence="3" id="KW-1185">Reference proteome</keyword>
<keyword evidence="1" id="KW-0812">Transmembrane</keyword>
<evidence type="ECO:0000313" key="2">
    <source>
        <dbReference type="EMBL" id="TDQ77356.1"/>
    </source>
</evidence>
<accession>A0A4R6WIF3</accession>
<gene>
    <name evidence="2" type="ORF">CLV99_2761</name>
</gene>
<protein>
    <submittedName>
        <fullName evidence="2">Uncharacterized protein</fullName>
    </submittedName>
</protein>
<name>A0A4R6WIF3_9SPHI</name>
<feature type="transmembrane region" description="Helical" evidence="1">
    <location>
        <begin position="64"/>
        <end position="84"/>
    </location>
</feature>